<organism evidence="3 4">
    <name type="scientific">Planotetraspora silvatica</name>
    <dbReference type="NCBI Taxonomy" id="234614"/>
    <lineage>
        <taxon>Bacteria</taxon>
        <taxon>Bacillati</taxon>
        <taxon>Actinomycetota</taxon>
        <taxon>Actinomycetes</taxon>
        <taxon>Streptosporangiales</taxon>
        <taxon>Streptosporangiaceae</taxon>
        <taxon>Planotetraspora</taxon>
    </lineage>
</organism>
<comment type="caution">
    <text evidence="3">The sequence shown here is derived from an EMBL/GenBank/DDBJ whole genome shotgun (WGS) entry which is preliminary data.</text>
</comment>
<evidence type="ECO:0000256" key="1">
    <source>
        <dbReference type="SAM" id="MobiDB-lite"/>
    </source>
</evidence>
<dbReference type="InterPro" id="IPR008160">
    <property type="entry name" value="Collagen"/>
</dbReference>
<dbReference type="EMBL" id="BOOQ01000027">
    <property type="protein sequence ID" value="GII47847.1"/>
    <property type="molecule type" value="Genomic_DNA"/>
</dbReference>
<gene>
    <name evidence="3" type="ORF">Psi02_42710</name>
</gene>
<keyword evidence="4" id="KW-1185">Reference proteome</keyword>
<dbReference type="RefSeq" id="WP_203976710.1">
    <property type="nucleotide sequence ID" value="NZ_BAAAKY010000027.1"/>
</dbReference>
<dbReference type="AlphaFoldDB" id="A0A8J3UQ99"/>
<evidence type="ECO:0000313" key="4">
    <source>
        <dbReference type="Proteomes" id="UP000644610"/>
    </source>
</evidence>
<evidence type="ECO:0000256" key="2">
    <source>
        <dbReference type="SAM" id="SignalP"/>
    </source>
</evidence>
<feature type="region of interest" description="Disordered" evidence="1">
    <location>
        <begin position="100"/>
        <end position="143"/>
    </location>
</feature>
<feature type="chain" id="PRO_5038535624" description="Collagen-like protein" evidence="2">
    <location>
        <begin position="24"/>
        <end position="324"/>
    </location>
</feature>
<keyword evidence="2" id="KW-0732">Signal</keyword>
<feature type="compositionally biased region" description="Low complexity" evidence="1">
    <location>
        <begin position="100"/>
        <end position="119"/>
    </location>
</feature>
<protein>
    <recommendedName>
        <fullName evidence="5">Collagen-like protein</fullName>
    </recommendedName>
</protein>
<evidence type="ECO:0000313" key="3">
    <source>
        <dbReference type="EMBL" id="GII47847.1"/>
    </source>
</evidence>
<sequence length="324" mass="33039">MRKRTRIVAITVGVAVVAGGGYAASTAIAATKTRPNTSAATMDSKHKPDAVGLCFNIKSRAIRSASVDPGYSSQATCAQDGSEQFVLLPTQWAIDKLKLKAGPAGPAGPKGATGHTGPQGPAGPIGPQGPKGDKGDNGAPAPVAKKTFKATTHLTNRSDSGTSGETWAKDTMDRTVTITREYGVPKETCGAGATVCYYYTGTLVDDGTFTTIAGAKTPADPSKTIGAAITGSIEGGTEGISFYADSKTPDELAVPATGAGDPPLTSSTGEWVKQFFPTGTKFAQLDLGGWSWTYKTSPSCDLVETHTQTTAGVSGNITAPVACS</sequence>
<accession>A0A8J3UQ99</accession>
<name>A0A8J3UQ99_9ACTN</name>
<dbReference type="Pfam" id="PF01391">
    <property type="entry name" value="Collagen"/>
    <property type="match status" value="1"/>
</dbReference>
<evidence type="ECO:0008006" key="5">
    <source>
        <dbReference type="Google" id="ProtNLM"/>
    </source>
</evidence>
<feature type="signal peptide" evidence="2">
    <location>
        <begin position="1"/>
        <end position="23"/>
    </location>
</feature>
<dbReference type="Proteomes" id="UP000644610">
    <property type="component" value="Unassembled WGS sequence"/>
</dbReference>
<reference evidence="3" key="1">
    <citation type="submission" date="2021-01" db="EMBL/GenBank/DDBJ databases">
        <title>Whole genome shotgun sequence of Planotetraspora silvatica NBRC 100141.</title>
        <authorList>
            <person name="Komaki H."/>
            <person name="Tamura T."/>
        </authorList>
    </citation>
    <scope>NUCLEOTIDE SEQUENCE</scope>
    <source>
        <strain evidence="3">NBRC 100141</strain>
    </source>
</reference>
<proteinExistence type="predicted"/>